<reference evidence="2 3" key="1">
    <citation type="submission" date="2016-02" db="EMBL/GenBank/DDBJ databases">
        <authorList>
            <person name="Wen L."/>
            <person name="He K."/>
            <person name="Yang H."/>
        </authorList>
    </citation>
    <scope>NUCLEOTIDE SEQUENCE [LARGE SCALE GENOMIC DNA]</scope>
    <source>
        <strain evidence="2 3">CD11_3</strain>
    </source>
</reference>
<sequence length="319" mass="33514">MRGSEHRETPSTARTRLTTDAAALGLRTVRVPTAVGVVSVRVGDRRGPVATVFLHGAAGSWTTWTPLLEEAARSGAPLPDVVAFDIPGWGESESPRDGVDIVRTTTAVLEVIERLGYRRSVVVGHSLGGALALDLAARAPEMTDGVVLVSPSGAAAFDAVRRPIRGGLRLPGLAGMLLAMRFLRTLGGAAAGFLRRLERAGLLRVLSSPLFAAPRDIDPSVIRALAAEIRPAAFVAAARAAAAYDESSWRGIRCPVRAVQGDRDVFVGEGDAAALSAAIVDFRETTLDGVGHFAAIERPAAVLALMKRVVADVSARRPR</sequence>
<organism evidence="2 3">
    <name type="scientific">Microbacterium oleivorans</name>
    <dbReference type="NCBI Taxonomy" id="273677"/>
    <lineage>
        <taxon>Bacteria</taxon>
        <taxon>Bacillati</taxon>
        <taxon>Actinomycetota</taxon>
        <taxon>Actinomycetes</taxon>
        <taxon>Micrococcales</taxon>
        <taxon>Microbacteriaceae</taxon>
        <taxon>Microbacterium</taxon>
    </lineage>
</organism>
<gene>
    <name evidence="2" type="ORF">AYL44_09710</name>
</gene>
<dbReference type="PANTHER" id="PTHR43689:SF8">
    <property type="entry name" value="ALPHA_BETA-HYDROLASES SUPERFAMILY PROTEIN"/>
    <property type="match status" value="1"/>
</dbReference>
<dbReference type="Proteomes" id="UP000076998">
    <property type="component" value="Unassembled WGS sequence"/>
</dbReference>
<accession>A0A177K9D6</accession>
<comment type="caution">
    <text evidence="2">The sequence shown here is derived from an EMBL/GenBank/DDBJ whole genome shotgun (WGS) entry which is preliminary data.</text>
</comment>
<dbReference type="InterPro" id="IPR029058">
    <property type="entry name" value="AB_hydrolase_fold"/>
</dbReference>
<dbReference type="InterPro" id="IPR000073">
    <property type="entry name" value="AB_hydrolase_1"/>
</dbReference>
<evidence type="ECO:0000259" key="1">
    <source>
        <dbReference type="Pfam" id="PF12697"/>
    </source>
</evidence>
<dbReference type="PRINTS" id="PR00111">
    <property type="entry name" value="ABHYDROLASE"/>
</dbReference>
<dbReference type="SUPFAM" id="SSF53474">
    <property type="entry name" value="alpha/beta-Hydrolases"/>
    <property type="match status" value="1"/>
</dbReference>
<keyword evidence="2" id="KW-0378">Hydrolase</keyword>
<dbReference type="RefSeq" id="WP_064003249.1">
    <property type="nucleotide sequence ID" value="NZ_LSTV01000003.1"/>
</dbReference>
<dbReference type="EMBL" id="LSTV01000003">
    <property type="protein sequence ID" value="OAH50010.1"/>
    <property type="molecule type" value="Genomic_DNA"/>
</dbReference>
<dbReference type="InterPro" id="IPR000639">
    <property type="entry name" value="Epox_hydrolase-like"/>
</dbReference>
<proteinExistence type="predicted"/>
<dbReference type="Gene3D" id="3.40.50.1820">
    <property type="entry name" value="alpha/beta hydrolase"/>
    <property type="match status" value="1"/>
</dbReference>
<dbReference type="GO" id="GO:0016787">
    <property type="term" value="F:hydrolase activity"/>
    <property type="evidence" value="ECO:0007669"/>
    <property type="project" value="UniProtKB-KW"/>
</dbReference>
<evidence type="ECO:0000313" key="3">
    <source>
        <dbReference type="Proteomes" id="UP000076998"/>
    </source>
</evidence>
<evidence type="ECO:0000313" key="2">
    <source>
        <dbReference type="EMBL" id="OAH50010.1"/>
    </source>
</evidence>
<dbReference type="AlphaFoldDB" id="A0A177K9D6"/>
<dbReference type="Pfam" id="PF12697">
    <property type="entry name" value="Abhydrolase_6"/>
    <property type="match status" value="1"/>
</dbReference>
<dbReference type="PANTHER" id="PTHR43689">
    <property type="entry name" value="HYDROLASE"/>
    <property type="match status" value="1"/>
</dbReference>
<dbReference type="PRINTS" id="PR00412">
    <property type="entry name" value="EPOXHYDRLASE"/>
</dbReference>
<feature type="domain" description="AB hydrolase-1" evidence="1">
    <location>
        <begin position="52"/>
        <end position="304"/>
    </location>
</feature>
<protein>
    <submittedName>
        <fullName evidence="2">Hydrolase</fullName>
    </submittedName>
</protein>
<name>A0A177K9D6_9MICO</name>